<dbReference type="Proteomes" id="UP000468327">
    <property type="component" value="Unassembled WGS sequence"/>
</dbReference>
<name>A0A6N8IF00_9ACTN</name>
<dbReference type="EMBL" id="WPOC01000003">
    <property type="protein sequence ID" value="MVN14378.1"/>
    <property type="molecule type" value="Genomic_DNA"/>
</dbReference>
<proteinExistence type="predicted"/>
<dbReference type="AlphaFoldDB" id="A0A6N8IF00"/>
<gene>
    <name evidence="1" type="ORF">GO738_03270</name>
</gene>
<reference evidence="1 2" key="1">
    <citation type="submission" date="2019-11" db="EMBL/GenBank/DDBJ databases">
        <title>Whole genome shotgun sequencing (WGS) data from Adlercreutzia equolifaciens ResAG-91, Eggerthella lenta MRI-F36, MRI-F37, MRI-F40, ResAG-49, ResAG-88, ResAG-121, ResAG-145, and Gordonibacter sp. ResAG-5, ResAG-26, ResAG-43, ResAG-50, ResAG-59.</title>
        <authorList>
            <person name="Stoll D.A."/>
            <person name="Danylec N."/>
            <person name="Franz C.M.A.P."/>
            <person name="Huch M."/>
        </authorList>
    </citation>
    <scope>NUCLEOTIDE SEQUENCE [LARGE SCALE GENOMIC DNA]</scope>
    <source>
        <strain evidence="1 2">ResAG-59</strain>
    </source>
</reference>
<evidence type="ECO:0000313" key="1">
    <source>
        <dbReference type="EMBL" id="MVN14378.1"/>
    </source>
</evidence>
<organism evidence="1 2">
    <name type="scientific">Gordonibacter urolithinfaciens</name>
    <dbReference type="NCBI Taxonomy" id="1335613"/>
    <lineage>
        <taxon>Bacteria</taxon>
        <taxon>Bacillati</taxon>
        <taxon>Actinomycetota</taxon>
        <taxon>Coriobacteriia</taxon>
        <taxon>Eggerthellales</taxon>
        <taxon>Eggerthellaceae</taxon>
        <taxon>Gordonibacter</taxon>
    </lineage>
</organism>
<accession>A0A6N8IF00</accession>
<sequence length="91" mass="10084">MAIDALFSAGFQGCDFPFRLVAEKATEDSAFRNCQTVHFLAETPVRCVKCAGTREVRRPARGWPIEQLVGQRILLAGFVETIRGGRGCRII</sequence>
<keyword evidence="2" id="KW-1185">Reference proteome</keyword>
<dbReference type="RefSeq" id="WP_143412798.1">
    <property type="nucleotide sequence ID" value="NZ_DBEZYS010000147.1"/>
</dbReference>
<protein>
    <submittedName>
        <fullName evidence="1">Uncharacterized protein</fullName>
    </submittedName>
</protein>
<comment type="caution">
    <text evidence="1">The sequence shown here is derived from an EMBL/GenBank/DDBJ whole genome shotgun (WGS) entry which is preliminary data.</text>
</comment>
<evidence type="ECO:0000313" key="2">
    <source>
        <dbReference type="Proteomes" id="UP000468327"/>
    </source>
</evidence>